<evidence type="ECO:0000313" key="3">
    <source>
        <dbReference type="EMBL" id="KAF2270692.1"/>
    </source>
</evidence>
<dbReference type="PROSITE" id="PS50174">
    <property type="entry name" value="G_PATCH"/>
    <property type="match status" value="1"/>
</dbReference>
<reference evidence="4" key="1">
    <citation type="journal article" date="2020" name="Stud. Mycol.">
        <title>101 Dothideomycetes genomes: A test case for predicting lifestyles and emergence of pathogens.</title>
        <authorList>
            <person name="Haridas S."/>
            <person name="Albert R."/>
            <person name="Binder M."/>
            <person name="Bloem J."/>
            <person name="LaButti K."/>
            <person name="Salamov A."/>
            <person name="Andreopoulos B."/>
            <person name="Baker S."/>
            <person name="Barry K."/>
            <person name="Bills G."/>
            <person name="Bluhm B."/>
            <person name="Cannon C."/>
            <person name="Castanera R."/>
            <person name="Culley D."/>
            <person name="Daum C."/>
            <person name="Ezra D."/>
            <person name="Gonzalez J."/>
            <person name="Henrissat B."/>
            <person name="Kuo A."/>
            <person name="Liang C."/>
            <person name="Lipzen A."/>
            <person name="Lutzoni F."/>
            <person name="Magnuson J."/>
            <person name="Mondo S."/>
            <person name="Nolan M."/>
            <person name="Ohm R."/>
            <person name="Pangilinan J."/>
            <person name="Park H.-J."/>
            <person name="Ramirez L."/>
            <person name="Alfaro M."/>
            <person name="Sun H."/>
            <person name="Tritt A."/>
            <person name="Yoshinaga Y."/>
            <person name="Zwiers L.-H."/>
            <person name="Turgeon B."/>
            <person name="Goodwin S."/>
            <person name="Spatafora J."/>
            <person name="Crous P."/>
            <person name="Grigoriev I."/>
        </authorList>
    </citation>
    <scope>NUCLEOTIDE SEQUENCE [LARGE SCALE GENOMIC DNA]</scope>
    <source>
        <strain evidence="4">CBS 304.66</strain>
    </source>
</reference>
<dbReference type="PANTHER" id="PTHR21032:SF0">
    <property type="entry name" value="G PATCH DOMAIN-CONTAINING PROTEIN 11"/>
    <property type="match status" value="1"/>
</dbReference>
<name>A0A9P4NCG8_9PLEO</name>
<dbReference type="Pfam" id="PF01585">
    <property type="entry name" value="G-patch"/>
    <property type="match status" value="1"/>
</dbReference>
<dbReference type="InterPro" id="IPR039249">
    <property type="entry name" value="GPATCH11"/>
</dbReference>
<dbReference type="GO" id="GO:0003676">
    <property type="term" value="F:nucleic acid binding"/>
    <property type="evidence" value="ECO:0007669"/>
    <property type="project" value="InterPro"/>
</dbReference>
<dbReference type="GO" id="GO:0000776">
    <property type="term" value="C:kinetochore"/>
    <property type="evidence" value="ECO:0007669"/>
    <property type="project" value="TreeGrafter"/>
</dbReference>
<accession>A0A9P4NCG8</accession>
<sequence>MANTDDEDDYMNMTFEEAPKQETSLQRRARIEREGKDRGYNKSKATLEAEAEAKREAALANALDSTNKGFKMMAKLGFKQGDALGKSGNARKEPIQLSMKDDRGGIGMDSEKKRKFREQMEKAKQETKKAKVEEGDYRERVRQDREEKKNERDFYNAQRTAERLHEQALDLATTNDPQNALASSNPLKDAHVVWRGLLLHRFEKMHDKKQQHELRNNLSARLPAVGDDEEDNDDKIALGCDVDIPFLEDYVDNEDPELEAFNELPFAERLRQAIAYLRERHHYCFWCKYQYPDASMEGCPGIAEEDHD</sequence>
<dbReference type="SMART" id="SM00443">
    <property type="entry name" value="G_patch"/>
    <property type="match status" value="1"/>
</dbReference>
<dbReference type="Proteomes" id="UP000800093">
    <property type="component" value="Unassembled WGS sequence"/>
</dbReference>
<dbReference type="Pfam" id="PF13821">
    <property type="entry name" value="DUF4187"/>
    <property type="match status" value="1"/>
</dbReference>
<dbReference type="AlphaFoldDB" id="A0A9P4NCG8"/>
<dbReference type="InterPro" id="IPR000467">
    <property type="entry name" value="G_patch_dom"/>
</dbReference>
<keyword evidence="4" id="KW-1185">Reference proteome</keyword>
<evidence type="ECO:0000259" key="2">
    <source>
        <dbReference type="PROSITE" id="PS50174"/>
    </source>
</evidence>
<protein>
    <recommendedName>
        <fullName evidence="2">G-patch domain-containing protein</fullName>
    </recommendedName>
</protein>
<dbReference type="PANTHER" id="PTHR21032">
    <property type="entry name" value="G PATCH DOMAIN-CONTAINING PROTEIN 11"/>
    <property type="match status" value="1"/>
</dbReference>
<dbReference type="InterPro" id="IPR025239">
    <property type="entry name" value="DUF4187"/>
</dbReference>
<gene>
    <name evidence="3" type="ORF">CC78DRAFT_485604</name>
</gene>
<feature type="compositionally biased region" description="Basic and acidic residues" evidence="1">
    <location>
        <begin position="90"/>
        <end position="157"/>
    </location>
</feature>
<dbReference type="OrthoDB" id="786951at2759"/>
<feature type="domain" description="G-patch" evidence="2">
    <location>
        <begin position="65"/>
        <end position="111"/>
    </location>
</feature>
<dbReference type="SMART" id="SM01173">
    <property type="entry name" value="DUF4187"/>
    <property type="match status" value="1"/>
</dbReference>
<proteinExistence type="predicted"/>
<comment type="caution">
    <text evidence="3">The sequence shown here is derived from an EMBL/GenBank/DDBJ whole genome shotgun (WGS) entry which is preliminary data.</text>
</comment>
<dbReference type="EMBL" id="ML986579">
    <property type="protein sequence ID" value="KAF2270692.1"/>
    <property type="molecule type" value="Genomic_DNA"/>
</dbReference>
<organism evidence="3 4">
    <name type="scientific">Lojkania enalia</name>
    <dbReference type="NCBI Taxonomy" id="147567"/>
    <lineage>
        <taxon>Eukaryota</taxon>
        <taxon>Fungi</taxon>
        <taxon>Dikarya</taxon>
        <taxon>Ascomycota</taxon>
        <taxon>Pezizomycotina</taxon>
        <taxon>Dothideomycetes</taxon>
        <taxon>Pleosporomycetidae</taxon>
        <taxon>Pleosporales</taxon>
        <taxon>Pleosporales incertae sedis</taxon>
        <taxon>Lojkania</taxon>
    </lineage>
</organism>
<evidence type="ECO:0000313" key="4">
    <source>
        <dbReference type="Proteomes" id="UP000800093"/>
    </source>
</evidence>
<evidence type="ECO:0000256" key="1">
    <source>
        <dbReference type="SAM" id="MobiDB-lite"/>
    </source>
</evidence>
<feature type="region of interest" description="Disordered" evidence="1">
    <location>
        <begin position="81"/>
        <end position="157"/>
    </location>
</feature>